<dbReference type="EMBL" id="CP089983">
    <property type="protein sequence ID" value="WXB01839.1"/>
    <property type="molecule type" value="Genomic_DNA"/>
</dbReference>
<evidence type="ECO:0000256" key="3">
    <source>
        <dbReference type="ARBA" id="ARBA00023163"/>
    </source>
</evidence>
<gene>
    <name evidence="5" type="ORF">LVJ94_33590</name>
</gene>
<keyword evidence="1" id="KW-0805">Transcription regulation</keyword>
<dbReference type="InterPro" id="IPR001845">
    <property type="entry name" value="HTH_ArsR_DNA-bd_dom"/>
</dbReference>
<keyword evidence="6" id="KW-1185">Reference proteome</keyword>
<dbReference type="CDD" id="cd00090">
    <property type="entry name" value="HTH_ARSR"/>
    <property type="match status" value="1"/>
</dbReference>
<dbReference type="InterPro" id="IPR051011">
    <property type="entry name" value="Metal_resp_trans_reg"/>
</dbReference>
<evidence type="ECO:0000256" key="2">
    <source>
        <dbReference type="ARBA" id="ARBA00023125"/>
    </source>
</evidence>
<protein>
    <submittedName>
        <fullName evidence="5">Metalloregulator ArsR/SmtB family transcription factor</fullName>
    </submittedName>
</protein>
<sequence length="118" mass="13348">MPVRCTPPETGRDLVKRWKKSMTFTPDLDERAAVLAVVAQPTRLRLFYLLDQIGEVCVCDLGEILGVSQSAVSQHLAKFKAYGLVTVRRDNQTLFYRLSDKPEVKVLRKVALDGIERT</sequence>
<dbReference type="SMART" id="SM00418">
    <property type="entry name" value="HTH_ARSR"/>
    <property type="match status" value="1"/>
</dbReference>
<dbReference type="InterPro" id="IPR036388">
    <property type="entry name" value="WH-like_DNA-bd_sf"/>
</dbReference>
<dbReference type="Proteomes" id="UP001374803">
    <property type="component" value="Chromosome"/>
</dbReference>
<keyword evidence="3" id="KW-0804">Transcription</keyword>
<dbReference type="PANTHER" id="PTHR43132">
    <property type="entry name" value="ARSENICAL RESISTANCE OPERON REPRESSOR ARSR-RELATED"/>
    <property type="match status" value="1"/>
</dbReference>
<dbReference type="RefSeq" id="WP_394831458.1">
    <property type="nucleotide sequence ID" value="NZ_CP089929.1"/>
</dbReference>
<dbReference type="Pfam" id="PF01022">
    <property type="entry name" value="HTH_5"/>
    <property type="match status" value="1"/>
</dbReference>
<dbReference type="SUPFAM" id="SSF46785">
    <property type="entry name" value="Winged helix' DNA-binding domain"/>
    <property type="match status" value="1"/>
</dbReference>
<dbReference type="InterPro" id="IPR011991">
    <property type="entry name" value="ArsR-like_HTH"/>
</dbReference>
<dbReference type="NCBIfam" id="NF033788">
    <property type="entry name" value="HTH_metalloreg"/>
    <property type="match status" value="1"/>
</dbReference>
<reference evidence="5" key="1">
    <citation type="submission" date="2021-12" db="EMBL/GenBank/DDBJ databases">
        <title>Discovery of the Pendulisporaceae a myxobacterial family with distinct sporulation behavior and unique specialized metabolism.</title>
        <authorList>
            <person name="Garcia R."/>
            <person name="Popoff A."/>
            <person name="Bader C.D."/>
            <person name="Loehr J."/>
            <person name="Walesch S."/>
            <person name="Walt C."/>
            <person name="Boldt J."/>
            <person name="Bunk B."/>
            <person name="Haeckl F.J.F.P.J."/>
            <person name="Gunesch A.P."/>
            <person name="Birkelbach J."/>
            <person name="Nuebel U."/>
            <person name="Pietschmann T."/>
            <person name="Bach T."/>
            <person name="Mueller R."/>
        </authorList>
    </citation>
    <scope>NUCLEOTIDE SEQUENCE</scope>
    <source>
        <strain evidence="5">MSr11367</strain>
    </source>
</reference>
<accession>A0ABZ2KT51</accession>
<proteinExistence type="predicted"/>
<evidence type="ECO:0000313" key="6">
    <source>
        <dbReference type="Proteomes" id="UP001374803"/>
    </source>
</evidence>
<organism evidence="5 6">
    <name type="scientific">Pendulispora rubella</name>
    <dbReference type="NCBI Taxonomy" id="2741070"/>
    <lineage>
        <taxon>Bacteria</taxon>
        <taxon>Pseudomonadati</taxon>
        <taxon>Myxococcota</taxon>
        <taxon>Myxococcia</taxon>
        <taxon>Myxococcales</taxon>
        <taxon>Sorangiineae</taxon>
        <taxon>Pendulisporaceae</taxon>
        <taxon>Pendulispora</taxon>
    </lineage>
</organism>
<feature type="domain" description="HTH arsR-type" evidence="4">
    <location>
        <begin position="23"/>
        <end position="118"/>
    </location>
</feature>
<name>A0ABZ2KT51_9BACT</name>
<evidence type="ECO:0000313" key="5">
    <source>
        <dbReference type="EMBL" id="WXB01839.1"/>
    </source>
</evidence>
<dbReference type="PANTHER" id="PTHR43132:SF2">
    <property type="entry name" value="ARSENICAL RESISTANCE OPERON REPRESSOR ARSR-RELATED"/>
    <property type="match status" value="1"/>
</dbReference>
<dbReference type="Gene3D" id="1.10.10.10">
    <property type="entry name" value="Winged helix-like DNA-binding domain superfamily/Winged helix DNA-binding domain"/>
    <property type="match status" value="1"/>
</dbReference>
<evidence type="ECO:0000256" key="1">
    <source>
        <dbReference type="ARBA" id="ARBA00023015"/>
    </source>
</evidence>
<keyword evidence="2" id="KW-0238">DNA-binding</keyword>
<evidence type="ECO:0000259" key="4">
    <source>
        <dbReference type="PROSITE" id="PS50987"/>
    </source>
</evidence>
<dbReference type="InterPro" id="IPR036390">
    <property type="entry name" value="WH_DNA-bd_sf"/>
</dbReference>
<dbReference type="PRINTS" id="PR00778">
    <property type="entry name" value="HTHARSR"/>
</dbReference>
<dbReference type="PROSITE" id="PS50987">
    <property type="entry name" value="HTH_ARSR_2"/>
    <property type="match status" value="1"/>
</dbReference>